<reference evidence="2 3" key="1">
    <citation type="submission" date="2024-04" db="EMBL/GenBank/DDBJ databases">
        <authorList>
            <person name="Waldvogel A.-M."/>
            <person name="Schoenle A."/>
        </authorList>
    </citation>
    <scope>NUCLEOTIDE SEQUENCE [LARGE SCALE GENOMIC DNA]</scope>
</reference>
<feature type="region of interest" description="Disordered" evidence="1">
    <location>
        <begin position="28"/>
        <end position="55"/>
    </location>
</feature>
<keyword evidence="3" id="KW-1185">Reference proteome</keyword>
<protein>
    <submittedName>
        <fullName evidence="2">Uncharacterized protein</fullName>
    </submittedName>
</protein>
<evidence type="ECO:0000313" key="3">
    <source>
        <dbReference type="Proteomes" id="UP001497482"/>
    </source>
</evidence>
<accession>A0AAV2MT14</accession>
<dbReference type="Proteomes" id="UP001497482">
    <property type="component" value="Chromosome 9"/>
</dbReference>
<evidence type="ECO:0000313" key="2">
    <source>
        <dbReference type="EMBL" id="CAL1616397.1"/>
    </source>
</evidence>
<dbReference type="EMBL" id="OZ035831">
    <property type="protein sequence ID" value="CAL1616397.1"/>
    <property type="molecule type" value="Genomic_DNA"/>
</dbReference>
<evidence type="ECO:0000256" key="1">
    <source>
        <dbReference type="SAM" id="MobiDB-lite"/>
    </source>
</evidence>
<sequence>MAAIKNRRGKMRQRGNIDYKGNFLGATQELPEESVERGRAETEEEEVRGLSQDPAFSSCEILPFGQMLTQESSQ</sequence>
<proteinExistence type="predicted"/>
<organism evidence="2 3">
    <name type="scientific">Knipowitschia caucasica</name>
    <name type="common">Caucasian dwarf goby</name>
    <name type="synonym">Pomatoschistus caucasicus</name>
    <dbReference type="NCBI Taxonomy" id="637954"/>
    <lineage>
        <taxon>Eukaryota</taxon>
        <taxon>Metazoa</taxon>
        <taxon>Chordata</taxon>
        <taxon>Craniata</taxon>
        <taxon>Vertebrata</taxon>
        <taxon>Euteleostomi</taxon>
        <taxon>Actinopterygii</taxon>
        <taxon>Neopterygii</taxon>
        <taxon>Teleostei</taxon>
        <taxon>Neoteleostei</taxon>
        <taxon>Acanthomorphata</taxon>
        <taxon>Gobiaria</taxon>
        <taxon>Gobiiformes</taxon>
        <taxon>Gobioidei</taxon>
        <taxon>Gobiidae</taxon>
        <taxon>Gobiinae</taxon>
        <taxon>Knipowitschia</taxon>
    </lineage>
</organism>
<dbReference type="AlphaFoldDB" id="A0AAV2MT14"/>
<name>A0AAV2MT14_KNICA</name>
<gene>
    <name evidence="2" type="ORF">KC01_LOCUS42159</name>
</gene>